<evidence type="ECO:0000256" key="1">
    <source>
        <dbReference type="ARBA" id="ARBA00009437"/>
    </source>
</evidence>
<proteinExistence type="inferred from homology"/>
<keyword evidence="3" id="KW-0805">Transcription regulation</keyword>
<dbReference type="Pfam" id="PF03466">
    <property type="entry name" value="LysR_substrate"/>
    <property type="match status" value="1"/>
</dbReference>
<keyword evidence="8" id="KW-1185">Reference proteome</keyword>
<dbReference type="OrthoDB" id="9786526at2"/>
<dbReference type="InterPro" id="IPR005119">
    <property type="entry name" value="LysR_subst-bd"/>
</dbReference>
<evidence type="ECO:0000313" key="8">
    <source>
        <dbReference type="Proteomes" id="UP000239197"/>
    </source>
</evidence>
<evidence type="ECO:0000313" key="7">
    <source>
        <dbReference type="EMBL" id="AVF36820.1"/>
    </source>
</evidence>
<dbReference type="GO" id="GO:0006351">
    <property type="term" value="P:DNA-templated transcription"/>
    <property type="evidence" value="ECO:0007669"/>
    <property type="project" value="TreeGrafter"/>
</dbReference>
<accession>A0A2L1UV54</accession>
<feature type="domain" description="HTH lysR-type" evidence="6">
    <location>
        <begin position="1"/>
        <end position="59"/>
    </location>
</feature>
<evidence type="ECO:0000256" key="3">
    <source>
        <dbReference type="ARBA" id="ARBA00023015"/>
    </source>
</evidence>
<keyword evidence="2" id="KW-0678">Repressor</keyword>
<dbReference type="RefSeq" id="WP_104924196.1">
    <property type="nucleotide sequence ID" value="NZ_CP019062.1"/>
</dbReference>
<keyword evidence="5" id="KW-0804">Transcription</keyword>
<dbReference type="GO" id="GO:0043565">
    <property type="term" value="F:sequence-specific DNA binding"/>
    <property type="evidence" value="ECO:0007669"/>
    <property type="project" value="TreeGrafter"/>
</dbReference>
<keyword evidence="4" id="KW-0238">DNA-binding</keyword>
<dbReference type="Proteomes" id="UP000239197">
    <property type="component" value="Chromosome"/>
</dbReference>
<dbReference type="KEGG" id="rox:BV494_18705"/>
<dbReference type="Gene3D" id="3.40.190.290">
    <property type="match status" value="1"/>
</dbReference>
<dbReference type="PROSITE" id="PS50931">
    <property type="entry name" value="HTH_LYSR"/>
    <property type="match status" value="1"/>
</dbReference>
<dbReference type="GO" id="GO:0003700">
    <property type="term" value="F:DNA-binding transcription factor activity"/>
    <property type="evidence" value="ECO:0007669"/>
    <property type="project" value="InterPro"/>
</dbReference>
<evidence type="ECO:0000256" key="4">
    <source>
        <dbReference type="ARBA" id="ARBA00023125"/>
    </source>
</evidence>
<dbReference type="InterPro" id="IPR036390">
    <property type="entry name" value="WH_DNA-bd_sf"/>
</dbReference>
<comment type="similarity">
    <text evidence="1">Belongs to the LysR transcriptional regulatory family.</text>
</comment>
<evidence type="ECO:0000256" key="5">
    <source>
        <dbReference type="ARBA" id="ARBA00023163"/>
    </source>
</evidence>
<dbReference type="EMBL" id="CP019062">
    <property type="protein sequence ID" value="AVF36820.1"/>
    <property type="molecule type" value="Genomic_DNA"/>
</dbReference>
<dbReference type="InterPro" id="IPR058163">
    <property type="entry name" value="LysR-type_TF_proteobact-type"/>
</dbReference>
<dbReference type="PANTHER" id="PTHR30537:SF72">
    <property type="entry name" value="LYSR FAMILY TRANSCRIPTIONAL REGULATOR"/>
    <property type="match status" value="1"/>
</dbReference>
<dbReference type="PANTHER" id="PTHR30537">
    <property type="entry name" value="HTH-TYPE TRANSCRIPTIONAL REGULATOR"/>
    <property type="match status" value="1"/>
</dbReference>
<dbReference type="SUPFAM" id="SSF53850">
    <property type="entry name" value="Periplasmic binding protein-like II"/>
    <property type="match status" value="1"/>
</dbReference>
<dbReference type="CDD" id="cd08472">
    <property type="entry name" value="PBP2_CrgA_like_3"/>
    <property type="match status" value="1"/>
</dbReference>
<evidence type="ECO:0000259" key="6">
    <source>
        <dbReference type="PROSITE" id="PS50931"/>
    </source>
</evidence>
<dbReference type="FunFam" id="1.10.10.10:FF:000001">
    <property type="entry name" value="LysR family transcriptional regulator"/>
    <property type="match status" value="1"/>
</dbReference>
<dbReference type="InterPro" id="IPR036388">
    <property type="entry name" value="WH-like_DNA-bd_sf"/>
</dbReference>
<name>A0A2L1UV54_9GAMM</name>
<dbReference type="AlphaFoldDB" id="A0A2L1UV54"/>
<evidence type="ECO:0000256" key="2">
    <source>
        <dbReference type="ARBA" id="ARBA00022491"/>
    </source>
</evidence>
<organism evidence="7 8">
    <name type="scientific">Rahnella sikkimica</name>
    <dbReference type="NCBI Taxonomy" id="1805933"/>
    <lineage>
        <taxon>Bacteria</taxon>
        <taxon>Pseudomonadati</taxon>
        <taxon>Pseudomonadota</taxon>
        <taxon>Gammaproteobacteria</taxon>
        <taxon>Enterobacterales</taxon>
        <taxon>Yersiniaceae</taxon>
        <taxon>Rahnella</taxon>
    </lineage>
</organism>
<dbReference type="FunFam" id="3.40.190.290:FF:000001">
    <property type="entry name" value="Transcriptional regulator, LysR family"/>
    <property type="match status" value="1"/>
</dbReference>
<dbReference type="Gene3D" id="1.10.10.10">
    <property type="entry name" value="Winged helix-like DNA-binding domain superfamily/Winged helix DNA-binding domain"/>
    <property type="match status" value="1"/>
</dbReference>
<dbReference type="SUPFAM" id="SSF46785">
    <property type="entry name" value="Winged helix' DNA-binding domain"/>
    <property type="match status" value="1"/>
</dbReference>
<gene>
    <name evidence="7" type="ORF">BV494_18705</name>
</gene>
<protein>
    <submittedName>
        <fullName evidence="7">LysR family transcriptional regulator</fullName>
    </submittedName>
</protein>
<reference evidence="8" key="1">
    <citation type="submission" date="2017-01" db="EMBL/GenBank/DDBJ databases">
        <title>Genome sequence of Rouxiella sp. ERMR1:05.</title>
        <authorList>
            <person name="Kumar R."/>
            <person name="Singh D."/>
            <person name="Kumar S."/>
        </authorList>
    </citation>
    <scope>NUCLEOTIDE SEQUENCE [LARGE SCALE GENOMIC DNA]</scope>
    <source>
        <strain evidence="8">ERMR1:05</strain>
    </source>
</reference>
<sequence>MDKLDSMQLFTRVVELRSFTQAAQGLNLKRSTVTDAIKQLEARLKVRLLQRTTRHVSPTLDGEAYYQRCLRILADVEDAEMDFAGAQPKGLLRVDVHGSLARHFLLPGLPDFLAQYPEIEFYLSEGDRFVDLVREGIDCVIRAGELKDSDMVARPLGTLPEITCASPAYLARFGTPETPDDLANHRMIGFRSSSTGGLLPLVFHQNGKARDVMLPTRLSVSGAESMKEAARRGMGIIQVPHYGLTDDLAQGTLVQILADFPVGALPVALLYPRNRQLSPRVRVFIDWMVKEFARRSPPHTTALHPAV</sequence>
<dbReference type="InterPro" id="IPR000847">
    <property type="entry name" value="LysR_HTH_N"/>
</dbReference>
<dbReference type="Pfam" id="PF00126">
    <property type="entry name" value="HTH_1"/>
    <property type="match status" value="1"/>
</dbReference>